<evidence type="ECO:0000313" key="3">
    <source>
        <dbReference type="Proteomes" id="UP001066276"/>
    </source>
</evidence>
<name>A0AAV7V5N5_PLEWA</name>
<organism evidence="2 3">
    <name type="scientific">Pleurodeles waltl</name>
    <name type="common">Iberian ribbed newt</name>
    <dbReference type="NCBI Taxonomy" id="8319"/>
    <lineage>
        <taxon>Eukaryota</taxon>
        <taxon>Metazoa</taxon>
        <taxon>Chordata</taxon>
        <taxon>Craniata</taxon>
        <taxon>Vertebrata</taxon>
        <taxon>Euteleostomi</taxon>
        <taxon>Amphibia</taxon>
        <taxon>Batrachia</taxon>
        <taxon>Caudata</taxon>
        <taxon>Salamandroidea</taxon>
        <taxon>Salamandridae</taxon>
        <taxon>Pleurodelinae</taxon>
        <taxon>Pleurodeles</taxon>
    </lineage>
</organism>
<feature type="region of interest" description="Disordered" evidence="1">
    <location>
        <begin position="1"/>
        <end position="23"/>
    </location>
</feature>
<accession>A0AAV7V5N5</accession>
<proteinExistence type="predicted"/>
<dbReference type="EMBL" id="JANPWB010000003">
    <property type="protein sequence ID" value="KAJ1196790.1"/>
    <property type="molecule type" value="Genomic_DNA"/>
</dbReference>
<comment type="caution">
    <text evidence="2">The sequence shown here is derived from an EMBL/GenBank/DDBJ whole genome shotgun (WGS) entry which is preliminary data.</text>
</comment>
<feature type="region of interest" description="Disordered" evidence="1">
    <location>
        <begin position="43"/>
        <end position="71"/>
    </location>
</feature>
<dbReference type="AlphaFoldDB" id="A0AAV7V5N5"/>
<dbReference type="Proteomes" id="UP001066276">
    <property type="component" value="Chromosome 2_1"/>
</dbReference>
<gene>
    <name evidence="2" type="ORF">NDU88_000654</name>
</gene>
<keyword evidence="3" id="KW-1185">Reference proteome</keyword>
<protein>
    <submittedName>
        <fullName evidence="2">Uncharacterized protein</fullName>
    </submittedName>
</protein>
<evidence type="ECO:0000256" key="1">
    <source>
        <dbReference type="SAM" id="MobiDB-lite"/>
    </source>
</evidence>
<sequence>MVRMKCVGRGAARCAEQRDAQSALPTKRLPLWSRATHLTHAVPAEHIDQLGRTRSSGVAPAPKHPHNQRHM</sequence>
<reference evidence="2" key="1">
    <citation type="journal article" date="2022" name="bioRxiv">
        <title>Sequencing and chromosome-scale assembly of the giantPleurodeles waltlgenome.</title>
        <authorList>
            <person name="Brown T."/>
            <person name="Elewa A."/>
            <person name="Iarovenko S."/>
            <person name="Subramanian E."/>
            <person name="Araus A.J."/>
            <person name="Petzold A."/>
            <person name="Susuki M."/>
            <person name="Suzuki K.-i.T."/>
            <person name="Hayashi T."/>
            <person name="Toyoda A."/>
            <person name="Oliveira C."/>
            <person name="Osipova E."/>
            <person name="Leigh N.D."/>
            <person name="Simon A."/>
            <person name="Yun M.H."/>
        </authorList>
    </citation>
    <scope>NUCLEOTIDE SEQUENCE</scope>
    <source>
        <strain evidence="2">20211129_DDA</strain>
        <tissue evidence="2">Liver</tissue>
    </source>
</reference>
<evidence type="ECO:0000313" key="2">
    <source>
        <dbReference type="EMBL" id="KAJ1196790.1"/>
    </source>
</evidence>